<proteinExistence type="predicted"/>
<protein>
    <submittedName>
        <fullName evidence="2">Chromo domain-containing protein</fullName>
    </submittedName>
</protein>
<dbReference type="Proteomes" id="UP000887579">
    <property type="component" value="Unplaced"/>
</dbReference>
<dbReference type="WBParaSite" id="ES5_v2.g10763.t1">
    <property type="protein sequence ID" value="ES5_v2.g10763.t1"/>
    <property type="gene ID" value="ES5_v2.g10763"/>
</dbReference>
<organism evidence="1 2">
    <name type="scientific">Panagrolaimus sp. ES5</name>
    <dbReference type="NCBI Taxonomy" id="591445"/>
    <lineage>
        <taxon>Eukaryota</taxon>
        <taxon>Metazoa</taxon>
        <taxon>Ecdysozoa</taxon>
        <taxon>Nematoda</taxon>
        <taxon>Chromadorea</taxon>
        <taxon>Rhabditida</taxon>
        <taxon>Tylenchina</taxon>
        <taxon>Panagrolaimomorpha</taxon>
        <taxon>Panagrolaimoidea</taxon>
        <taxon>Panagrolaimidae</taxon>
        <taxon>Panagrolaimus</taxon>
    </lineage>
</organism>
<accession>A0AC34F1F2</accession>
<evidence type="ECO:0000313" key="1">
    <source>
        <dbReference type="Proteomes" id="UP000887579"/>
    </source>
</evidence>
<sequence>MDFIYQNHPRRICRTSRRFSPEPPKFPRRISRNSSSKSSSPEYDVEQILGKRRNGRNIEYLIKWKGYDSSQNSWEPKSYCNSKIKPPLPSFPSVQNSQEPSSSHDSPLLHQIPEYSPASPYPFYRIQPFRRTRSLNDILKPRYEFFQNVNVNPEPQAIFKKLRFGTVTIYHYEPESEEEEEEAVGFEKNVETVENESYDYEDC</sequence>
<reference evidence="2" key="1">
    <citation type="submission" date="2022-11" db="UniProtKB">
        <authorList>
            <consortium name="WormBaseParasite"/>
        </authorList>
    </citation>
    <scope>IDENTIFICATION</scope>
</reference>
<evidence type="ECO:0000313" key="2">
    <source>
        <dbReference type="WBParaSite" id="ES5_v2.g10763.t1"/>
    </source>
</evidence>
<name>A0AC34F1F2_9BILA</name>